<dbReference type="InterPro" id="IPR004839">
    <property type="entry name" value="Aminotransferase_I/II_large"/>
</dbReference>
<gene>
    <name evidence="8" type="ORF">PL11_009125</name>
</gene>
<evidence type="ECO:0000313" key="8">
    <source>
        <dbReference type="EMBL" id="AQW22068.1"/>
    </source>
</evidence>
<dbReference type="GO" id="GO:0006520">
    <property type="term" value="P:amino acid metabolic process"/>
    <property type="evidence" value="ECO:0007669"/>
    <property type="project" value="InterPro"/>
</dbReference>
<dbReference type="PRINTS" id="PR00753">
    <property type="entry name" value="ACCSYNTHASE"/>
</dbReference>
<comment type="cofactor">
    <cofactor evidence="1 6">
        <name>pyridoxal 5'-phosphate</name>
        <dbReference type="ChEBI" id="CHEBI:597326"/>
    </cofactor>
</comment>
<dbReference type="FunFam" id="3.40.640.10:FF:000033">
    <property type="entry name" value="Aspartate aminotransferase"/>
    <property type="match status" value="1"/>
</dbReference>
<dbReference type="GO" id="GO:0008483">
    <property type="term" value="F:transaminase activity"/>
    <property type="evidence" value="ECO:0007669"/>
    <property type="project" value="UniProtKB-KW"/>
</dbReference>
<proteinExistence type="inferred from homology"/>
<dbReference type="OrthoDB" id="9802328at2"/>
<keyword evidence="5" id="KW-0663">Pyridoxal phosphate</keyword>
<dbReference type="Gene3D" id="3.90.1150.10">
    <property type="entry name" value="Aspartate Aminotransferase, domain 1"/>
    <property type="match status" value="1"/>
</dbReference>
<keyword evidence="9" id="KW-1185">Reference proteome</keyword>
<dbReference type="InterPro" id="IPR015422">
    <property type="entry name" value="PyrdxlP-dep_Trfase_small"/>
</dbReference>
<sequence>MKFSKRALAVKPSATVKVSNLAKQMKADGIDVINLGIGEPDFETPDFIDQAAIEAIKSGKTSFYTPASGIYELKEAVSQRIKEDFDVFYSPDNISITNGAKMALYVLMQALVNENDEVLIPQPGWVSYEQQIVLASAKPVMVKTNGEFKVTIDSLNAVTTKNTRVLVINSPQNPTGTIYTKDELTEIGNWAIMHNVLIIADDIYSSLVYNGNQYTSLIQLDDNIVAQTILVSGLSKAYSMTGWRVGYVAGAPEIISKVNAILSHSTGNPAAVSQYAGIAALTGDQSVVEEMRLAFEDRLNKVFPLLAEVPGFKLQTKPQGAFYLFPNVEEAVRIAGLSNSGELVEELLQKAHVAVVDGAAFGMPGYLRLSYAASLDNLIDAVTRIKNYMLSVNK</sequence>
<dbReference type="RefSeq" id="WP_035167147.1">
    <property type="nucleotide sequence ID" value="NZ_CP018906.1"/>
</dbReference>
<keyword evidence="3 6" id="KW-0032">Aminotransferase</keyword>
<evidence type="ECO:0000259" key="7">
    <source>
        <dbReference type="Pfam" id="PF00155"/>
    </source>
</evidence>
<dbReference type="PANTHER" id="PTHR46383">
    <property type="entry name" value="ASPARTATE AMINOTRANSFERASE"/>
    <property type="match status" value="1"/>
</dbReference>
<evidence type="ECO:0000256" key="2">
    <source>
        <dbReference type="ARBA" id="ARBA00007441"/>
    </source>
</evidence>
<dbReference type="EMBL" id="CP018906">
    <property type="protein sequence ID" value="AQW22068.1"/>
    <property type="molecule type" value="Genomic_DNA"/>
</dbReference>
<reference evidence="8 9" key="1">
    <citation type="journal article" date="2015" name="Genome Announc.">
        <title>Genome Sequence of Lactobacillus curieae CCTCC M 2011381T, a Novel Producer of Gamma-aminobutyric Acid.</title>
        <authorList>
            <person name="Wang Y."/>
            <person name="Wang Y."/>
            <person name="Lang C."/>
            <person name="Wei D."/>
            <person name="Xu P."/>
            <person name="Xie J."/>
        </authorList>
    </citation>
    <scope>NUCLEOTIDE SEQUENCE [LARGE SCALE GENOMIC DNA]</scope>
    <source>
        <strain evidence="8 9">CCTCC M 2011381</strain>
    </source>
</reference>
<dbReference type="KEGG" id="lcu:PL11_009125"/>
<evidence type="ECO:0000313" key="9">
    <source>
        <dbReference type="Proteomes" id="UP000030361"/>
    </source>
</evidence>
<evidence type="ECO:0000256" key="1">
    <source>
        <dbReference type="ARBA" id="ARBA00001933"/>
    </source>
</evidence>
<accession>A0A1S6QKA6</accession>
<dbReference type="Proteomes" id="UP000030361">
    <property type="component" value="Chromosome"/>
</dbReference>
<dbReference type="eggNOG" id="COG0436">
    <property type="taxonomic scope" value="Bacteria"/>
</dbReference>
<dbReference type="PROSITE" id="PS00105">
    <property type="entry name" value="AA_TRANSFER_CLASS_1"/>
    <property type="match status" value="1"/>
</dbReference>
<dbReference type="AlphaFoldDB" id="A0A1S6QKA6"/>
<evidence type="ECO:0000256" key="5">
    <source>
        <dbReference type="ARBA" id="ARBA00022898"/>
    </source>
</evidence>
<dbReference type="Gene3D" id="3.40.640.10">
    <property type="entry name" value="Type I PLP-dependent aspartate aminotransferase-like (Major domain)"/>
    <property type="match status" value="1"/>
</dbReference>
<dbReference type="PANTHER" id="PTHR46383:SF1">
    <property type="entry name" value="ASPARTATE AMINOTRANSFERASE"/>
    <property type="match status" value="1"/>
</dbReference>
<comment type="similarity">
    <text evidence="2 6">Belongs to the class-I pyridoxal-phosphate-dependent aminotransferase family.</text>
</comment>
<dbReference type="GO" id="GO:0030170">
    <property type="term" value="F:pyridoxal phosphate binding"/>
    <property type="evidence" value="ECO:0007669"/>
    <property type="project" value="InterPro"/>
</dbReference>
<dbReference type="InterPro" id="IPR015421">
    <property type="entry name" value="PyrdxlP-dep_Trfase_major"/>
</dbReference>
<evidence type="ECO:0000256" key="6">
    <source>
        <dbReference type="RuleBase" id="RU000481"/>
    </source>
</evidence>
<dbReference type="InterPro" id="IPR050596">
    <property type="entry name" value="AspAT/PAT-like"/>
</dbReference>
<dbReference type="CDD" id="cd00609">
    <property type="entry name" value="AAT_like"/>
    <property type="match status" value="1"/>
</dbReference>
<name>A0A1S6QKA6_9LACO</name>
<dbReference type="SUPFAM" id="SSF53383">
    <property type="entry name" value="PLP-dependent transferases"/>
    <property type="match status" value="1"/>
</dbReference>
<dbReference type="InterPro" id="IPR004838">
    <property type="entry name" value="NHTrfase_class1_PyrdxlP-BS"/>
</dbReference>
<evidence type="ECO:0000256" key="3">
    <source>
        <dbReference type="ARBA" id="ARBA00022576"/>
    </source>
</evidence>
<keyword evidence="4 6" id="KW-0808">Transferase</keyword>
<dbReference type="Pfam" id="PF00155">
    <property type="entry name" value="Aminotran_1_2"/>
    <property type="match status" value="1"/>
</dbReference>
<dbReference type="EC" id="2.6.1.-" evidence="6"/>
<protein>
    <recommendedName>
        <fullName evidence="6">Aminotransferase</fullName>
        <ecNumber evidence="6">2.6.1.-</ecNumber>
    </recommendedName>
</protein>
<dbReference type="InterPro" id="IPR015424">
    <property type="entry name" value="PyrdxlP-dep_Trfase"/>
</dbReference>
<evidence type="ECO:0000256" key="4">
    <source>
        <dbReference type="ARBA" id="ARBA00022679"/>
    </source>
</evidence>
<feature type="domain" description="Aminotransferase class I/classII large" evidence="7">
    <location>
        <begin position="31"/>
        <end position="377"/>
    </location>
</feature>
<organism evidence="8 9">
    <name type="scientific">Lentilactobacillus curieae</name>
    <dbReference type="NCBI Taxonomy" id="1138822"/>
    <lineage>
        <taxon>Bacteria</taxon>
        <taxon>Bacillati</taxon>
        <taxon>Bacillota</taxon>
        <taxon>Bacilli</taxon>
        <taxon>Lactobacillales</taxon>
        <taxon>Lactobacillaceae</taxon>
        <taxon>Lentilactobacillus</taxon>
    </lineage>
</organism>